<evidence type="ECO:0000313" key="3">
    <source>
        <dbReference type="Proteomes" id="UP000063308"/>
    </source>
</evidence>
<evidence type="ECO:0000313" key="2">
    <source>
        <dbReference type="EMBL" id="BAR63130.1"/>
    </source>
</evidence>
<accession>A0A0E3VXR7</accession>
<dbReference type="Proteomes" id="UP000063308">
    <property type="component" value="Chromosome"/>
</dbReference>
<protein>
    <submittedName>
        <fullName evidence="2">Uncharacterized protein</fullName>
    </submittedName>
</protein>
<feature type="compositionally biased region" description="Polar residues" evidence="1">
    <location>
        <begin position="1"/>
        <end position="12"/>
    </location>
</feature>
<dbReference type="AlphaFoldDB" id="A0A0E3VXR7"/>
<name>A0A0E3VXR7_9BRAD</name>
<reference evidence="2 3" key="1">
    <citation type="submission" date="2014-11" db="EMBL/GenBank/DDBJ databases">
        <title>Symbiosis island explosion on the genome of extra-slow-growing strains of soybean bradyrhizobia with massive insertion sequences.</title>
        <authorList>
            <person name="Iida T."/>
            <person name="Minamisawa K."/>
        </authorList>
    </citation>
    <scope>NUCLEOTIDE SEQUENCE [LARGE SCALE GENOMIC DNA]</scope>
    <source>
        <strain evidence="2 3">NK6</strain>
    </source>
</reference>
<gene>
    <name evidence="2" type="ORF">NK6_9997</name>
</gene>
<proteinExistence type="predicted"/>
<organism evidence="2 3">
    <name type="scientific">Bradyrhizobium diazoefficiens</name>
    <dbReference type="NCBI Taxonomy" id="1355477"/>
    <lineage>
        <taxon>Bacteria</taxon>
        <taxon>Pseudomonadati</taxon>
        <taxon>Pseudomonadota</taxon>
        <taxon>Alphaproteobacteria</taxon>
        <taxon>Hyphomicrobiales</taxon>
        <taxon>Nitrobacteraceae</taxon>
        <taxon>Bradyrhizobium</taxon>
    </lineage>
</organism>
<evidence type="ECO:0000256" key="1">
    <source>
        <dbReference type="SAM" id="MobiDB-lite"/>
    </source>
</evidence>
<dbReference type="EMBL" id="AP014685">
    <property type="protein sequence ID" value="BAR63130.1"/>
    <property type="molecule type" value="Genomic_DNA"/>
</dbReference>
<feature type="region of interest" description="Disordered" evidence="1">
    <location>
        <begin position="1"/>
        <end position="32"/>
    </location>
</feature>
<sequence>MVSAAFTSSDSATPFLPPVESSNTTECRPGFSGLSVWSNW</sequence>